<dbReference type="OrthoDB" id="9772751at2"/>
<keyword evidence="1 3" id="KW-0808">Transferase</keyword>
<name>A0A285I3I9_9FIRM</name>
<dbReference type="Gene3D" id="3.40.50.150">
    <property type="entry name" value="Vaccinia Virus protein VP39"/>
    <property type="match status" value="1"/>
</dbReference>
<keyword evidence="4" id="KW-1185">Reference proteome</keyword>
<evidence type="ECO:0000259" key="2">
    <source>
        <dbReference type="Pfam" id="PF13847"/>
    </source>
</evidence>
<dbReference type="InterPro" id="IPR029063">
    <property type="entry name" value="SAM-dependent_MTases_sf"/>
</dbReference>
<dbReference type="RefSeq" id="WP_097019122.1">
    <property type="nucleotide sequence ID" value="NZ_OBDZ01000030.1"/>
</dbReference>
<proteinExistence type="predicted"/>
<reference evidence="4" key="1">
    <citation type="submission" date="2017-09" db="EMBL/GenBank/DDBJ databases">
        <authorList>
            <person name="Varghese N."/>
            <person name="Submissions S."/>
        </authorList>
    </citation>
    <scope>NUCLEOTIDE SEQUENCE [LARGE SCALE GENOMIC DNA]</scope>
    <source>
        <strain evidence="4">MSL47</strain>
    </source>
</reference>
<dbReference type="GO" id="GO:0008168">
    <property type="term" value="F:methyltransferase activity"/>
    <property type="evidence" value="ECO:0007669"/>
    <property type="project" value="UniProtKB-KW"/>
</dbReference>
<evidence type="ECO:0000313" key="3">
    <source>
        <dbReference type="EMBL" id="SNY42530.1"/>
    </source>
</evidence>
<evidence type="ECO:0000256" key="1">
    <source>
        <dbReference type="ARBA" id="ARBA00022679"/>
    </source>
</evidence>
<gene>
    <name evidence="3" type="ORF">SAMN06265827_13026</name>
</gene>
<keyword evidence="3" id="KW-0489">Methyltransferase</keyword>
<organism evidence="3 4">
    <name type="scientific">Orenia metallireducens</name>
    <dbReference type="NCBI Taxonomy" id="1413210"/>
    <lineage>
        <taxon>Bacteria</taxon>
        <taxon>Bacillati</taxon>
        <taxon>Bacillota</taxon>
        <taxon>Clostridia</taxon>
        <taxon>Halanaerobiales</taxon>
        <taxon>Halobacteroidaceae</taxon>
        <taxon>Orenia</taxon>
    </lineage>
</organism>
<dbReference type="InterPro" id="IPR025714">
    <property type="entry name" value="Methyltranfer_dom"/>
</dbReference>
<evidence type="ECO:0000313" key="4">
    <source>
        <dbReference type="Proteomes" id="UP000219573"/>
    </source>
</evidence>
<dbReference type="GO" id="GO:0032259">
    <property type="term" value="P:methylation"/>
    <property type="evidence" value="ECO:0007669"/>
    <property type="project" value="UniProtKB-KW"/>
</dbReference>
<dbReference type="SUPFAM" id="SSF53335">
    <property type="entry name" value="S-adenosyl-L-methionine-dependent methyltransferases"/>
    <property type="match status" value="1"/>
</dbReference>
<accession>A0A285I3I9</accession>
<dbReference type="CDD" id="cd02440">
    <property type="entry name" value="AdoMet_MTases"/>
    <property type="match status" value="1"/>
</dbReference>
<dbReference type="PANTHER" id="PTHR43861">
    <property type="entry name" value="TRANS-ACONITATE 2-METHYLTRANSFERASE-RELATED"/>
    <property type="match status" value="1"/>
</dbReference>
<sequence length="266" mass="31324">MNSEKVRQQFNKQAKKYAKWSVTKNQEYLKKYSQFCQIAKDDSVLDVACGSGDFCLFLAPRVKSVCGIDLSDNLINLAKEQVEEFNLENVTFICDDFQKVNFKERFSMLVCRMAFHHFPSPKLIFDKMLACSKVHARIGIQDIVAYSDDLVSNYFDQLERYIDCSHHRCLKEEELLELYEENNLKILNKMILERDIAIKKYIEHAEQDTKTLQKINHHIQKGLQDPIISNYLYKKNGEIYFKRKIFLILGEVRVRTLSNLVKKEED</sequence>
<dbReference type="Proteomes" id="UP000219573">
    <property type="component" value="Unassembled WGS sequence"/>
</dbReference>
<protein>
    <submittedName>
        <fullName evidence="3">Methyltransferase domain-containing protein</fullName>
    </submittedName>
</protein>
<dbReference type="PANTHER" id="PTHR43861:SF3">
    <property type="entry name" value="PUTATIVE (AFU_ORTHOLOGUE AFUA_2G14390)-RELATED"/>
    <property type="match status" value="1"/>
</dbReference>
<dbReference type="EMBL" id="OBDZ01000030">
    <property type="protein sequence ID" value="SNY42530.1"/>
    <property type="molecule type" value="Genomic_DNA"/>
</dbReference>
<dbReference type="Pfam" id="PF13847">
    <property type="entry name" value="Methyltransf_31"/>
    <property type="match status" value="1"/>
</dbReference>
<dbReference type="AlphaFoldDB" id="A0A285I3I9"/>
<feature type="domain" description="Methyltransferase" evidence="2">
    <location>
        <begin position="40"/>
        <end position="181"/>
    </location>
</feature>